<dbReference type="eggNOG" id="COG0045">
    <property type="taxonomic scope" value="Bacteria"/>
</dbReference>
<organism evidence="3 4">
    <name type="scientific">Thermomicrobium roseum (strain ATCC 27502 / DSM 5159 / P-2)</name>
    <dbReference type="NCBI Taxonomy" id="309801"/>
    <lineage>
        <taxon>Bacteria</taxon>
        <taxon>Pseudomonadati</taxon>
        <taxon>Thermomicrobiota</taxon>
        <taxon>Thermomicrobia</taxon>
        <taxon>Thermomicrobiales</taxon>
        <taxon>Thermomicrobiaceae</taxon>
        <taxon>Thermomicrobium</taxon>
    </lineage>
</organism>
<dbReference type="GO" id="GO:0005524">
    <property type="term" value="F:ATP binding"/>
    <property type="evidence" value="ECO:0007669"/>
    <property type="project" value="UniProtKB-UniRule"/>
</dbReference>
<dbReference type="HOGENOM" id="CLU_007415_3_1_0"/>
<evidence type="ECO:0000259" key="2">
    <source>
        <dbReference type="PROSITE" id="PS50975"/>
    </source>
</evidence>
<dbReference type="Gene3D" id="3.30.470.20">
    <property type="entry name" value="ATP-grasp fold, B domain"/>
    <property type="match status" value="1"/>
</dbReference>
<dbReference type="KEGG" id="tro:trd_0117"/>
<keyword evidence="4" id="KW-1185">Reference proteome</keyword>
<evidence type="ECO:0000313" key="4">
    <source>
        <dbReference type="Proteomes" id="UP000000447"/>
    </source>
</evidence>
<dbReference type="SUPFAM" id="SSF56059">
    <property type="entry name" value="Glutathione synthetase ATP-binding domain-like"/>
    <property type="match status" value="1"/>
</dbReference>
<dbReference type="Pfam" id="PF13607">
    <property type="entry name" value="Succ_CoA_lig"/>
    <property type="match status" value="1"/>
</dbReference>
<dbReference type="PANTHER" id="PTHR42793">
    <property type="entry name" value="COA BINDING DOMAIN CONTAINING PROTEIN"/>
    <property type="match status" value="1"/>
</dbReference>
<evidence type="ECO:0000256" key="1">
    <source>
        <dbReference type="PROSITE-ProRule" id="PRU00409"/>
    </source>
</evidence>
<dbReference type="RefSeq" id="WP_012641531.1">
    <property type="nucleotide sequence ID" value="NC_011959.1"/>
</dbReference>
<name>B9KXD1_THERP</name>
<dbReference type="PANTHER" id="PTHR42793:SF4">
    <property type="entry name" value="BLL6376 PROTEIN"/>
    <property type="match status" value="1"/>
</dbReference>
<dbReference type="InterPro" id="IPR032875">
    <property type="entry name" value="Succ_CoA_lig_flav_dom"/>
</dbReference>
<proteinExistence type="predicted"/>
<dbReference type="Proteomes" id="UP000000447">
    <property type="component" value="Chromosome"/>
</dbReference>
<gene>
    <name evidence="3" type="ordered locus">trd_0117</name>
</gene>
<dbReference type="Pfam" id="PF13380">
    <property type="entry name" value="CoA_binding_2"/>
    <property type="match status" value="1"/>
</dbReference>
<accession>B9KXD1</accession>
<dbReference type="InterPro" id="IPR036291">
    <property type="entry name" value="NAD(P)-bd_dom_sf"/>
</dbReference>
<dbReference type="InterPro" id="IPR016102">
    <property type="entry name" value="Succinyl-CoA_synth-like"/>
</dbReference>
<dbReference type="Gene3D" id="3.40.50.720">
    <property type="entry name" value="NAD(P)-binding Rossmann-like Domain"/>
    <property type="match status" value="1"/>
</dbReference>
<protein>
    <submittedName>
        <fullName evidence="3">Putative pimeloyl-CoA synthetase</fullName>
    </submittedName>
</protein>
<dbReference type="Gene3D" id="3.40.50.261">
    <property type="entry name" value="Succinyl-CoA synthetase domains"/>
    <property type="match status" value="2"/>
</dbReference>
<dbReference type="SUPFAM" id="SSF52210">
    <property type="entry name" value="Succinyl-CoA synthetase domains"/>
    <property type="match status" value="2"/>
</dbReference>
<dbReference type="InterPro" id="IPR003781">
    <property type="entry name" value="CoA-bd"/>
</dbReference>
<keyword evidence="1" id="KW-0547">Nucleotide-binding</keyword>
<dbReference type="EMBL" id="CP001275">
    <property type="protein sequence ID" value="ACM05257.1"/>
    <property type="molecule type" value="Genomic_DNA"/>
</dbReference>
<evidence type="ECO:0000313" key="3">
    <source>
        <dbReference type="EMBL" id="ACM05257.1"/>
    </source>
</evidence>
<dbReference type="SUPFAM" id="SSF51735">
    <property type="entry name" value="NAD(P)-binding Rossmann-fold domains"/>
    <property type="match status" value="1"/>
</dbReference>
<reference evidence="3 4" key="1">
    <citation type="journal article" date="2009" name="PLoS ONE">
        <title>Complete genome sequence of the aerobic CO-oxidizing thermophile Thermomicrobium roseum.</title>
        <authorList>
            <person name="Wu D."/>
            <person name="Raymond J."/>
            <person name="Wu M."/>
            <person name="Chatterji S."/>
            <person name="Ren Q."/>
            <person name="Graham J.E."/>
            <person name="Bryant D.A."/>
            <person name="Robb F."/>
            <person name="Colman A."/>
            <person name="Tallon L.J."/>
            <person name="Badger J.H."/>
            <person name="Madupu R."/>
            <person name="Ward N.L."/>
            <person name="Eisen J.A."/>
        </authorList>
    </citation>
    <scope>NUCLEOTIDE SEQUENCE [LARGE SCALE GENOMIC DNA]</scope>
    <source>
        <strain evidence="4">ATCC 27502 / DSM 5159 / P-2</strain>
    </source>
</reference>
<dbReference type="AlphaFoldDB" id="B9KXD1"/>
<sequence length="716" mass="77647">MQSEMLAPLLRPRSIVVVGASPRRRMARTVLSNLRTFGFRGPVWALHPSGEAVEGFPCFRTVEDLPETPDCAVIALSPENTLQAFRALAERGVRAAVLLGSGFAEAGPSGLAIQQEITAIARDRGIAVCGPNCLGLVTPDARATLTGYHLPGDLATGPAAAVVQSGSVFWSLAHNTRSLRFRYLVSSGNEAVLTAADYFAAALSDPHVRLLVGFLEVVRDGERFLDVIQAAHARSVPIVLLKVGRSELARATVLVHTGAIAGSDAIFRDIMRQYGVILVETLDELYDTAEFLLAGRWPRSFRVGVVTDSGGEKALIADWGERIGLEFPPLSPKTAERLRTVLAPYVKLENPLDAWGSGNFDEVYPATLAAFAEDPNIETIVLGTDMVRETEEAHLYAEAMLALRERTAKPLAVVTNQATGLDCTEVQRLRAAGIPVLQGTEYGYRAIAHAARYSQWRASAPDSLAPPSSLGEIRQEIERWHQRATRSAHDQPVTLTEYEAKQILARIGLPIPSERWVTCLEEALAAADEIGFPVVLKAQGPNLLHKSDLGAVRLGISDRQALIEAWQGMVETLAATPSLEVTGYLVQRQIPHGLELLLGCLRDSTFGMVVSVGLGGEFVEIWRDVVYRKAPVSPEEADRMLSELRGAALLAGHRRLAPRDRRAAAEAIARFSWFAVAAADLIEVAEVNPLIVLEEGRGAWAVDSLIVLRAPERRDG</sequence>
<feature type="domain" description="ATP-grasp" evidence="2">
    <location>
        <begin position="501"/>
        <end position="538"/>
    </location>
</feature>
<dbReference type="InterPro" id="IPR013815">
    <property type="entry name" value="ATP_grasp_subdomain_1"/>
</dbReference>
<keyword evidence="1" id="KW-0067">ATP-binding</keyword>
<dbReference type="Gene3D" id="3.30.1490.20">
    <property type="entry name" value="ATP-grasp fold, A domain"/>
    <property type="match status" value="1"/>
</dbReference>
<dbReference type="STRING" id="309801.trd_0117"/>
<dbReference type="Pfam" id="PF13549">
    <property type="entry name" value="ATP-grasp_5"/>
    <property type="match status" value="1"/>
</dbReference>
<dbReference type="PROSITE" id="PS50975">
    <property type="entry name" value="ATP_GRASP"/>
    <property type="match status" value="1"/>
</dbReference>
<dbReference type="InterPro" id="IPR011761">
    <property type="entry name" value="ATP-grasp"/>
</dbReference>
<dbReference type="GO" id="GO:0046872">
    <property type="term" value="F:metal ion binding"/>
    <property type="evidence" value="ECO:0007669"/>
    <property type="project" value="InterPro"/>
</dbReference>
<dbReference type="SMART" id="SM00881">
    <property type="entry name" value="CoA_binding"/>
    <property type="match status" value="1"/>
</dbReference>
<dbReference type="eggNOG" id="COG1042">
    <property type="taxonomic scope" value="Bacteria"/>
</dbReference>